<dbReference type="EMBL" id="JBAMMX010000003">
    <property type="protein sequence ID" value="KAK6944045.1"/>
    <property type="molecule type" value="Genomic_DNA"/>
</dbReference>
<gene>
    <name evidence="2" type="ORF">RJ641_025147</name>
</gene>
<keyword evidence="3" id="KW-1185">Reference proteome</keyword>
<dbReference type="PANTHER" id="PTHR34120">
    <property type="entry name" value="EXPRESSED PROTEIN"/>
    <property type="match status" value="1"/>
</dbReference>
<feature type="region of interest" description="Disordered" evidence="1">
    <location>
        <begin position="146"/>
        <end position="170"/>
    </location>
</feature>
<feature type="compositionally biased region" description="Polar residues" evidence="1">
    <location>
        <begin position="206"/>
        <end position="221"/>
    </location>
</feature>
<proteinExistence type="predicted"/>
<evidence type="ECO:0000313" key="3">
    <source>
        <dbReference type="Proteomes" id="UP001370490"/>
    </source>
</evidence>
<feature type="compositionally biased region" description="Basic residues" evidence="1">
    <location>
        <begin position="147"/>
        <end position="161"/>
    </location>
</feature>
<organism evidence="2 3">
    <name type="scientific">Dillenia turbinata</name>
    <dbReference type="NCBI Taxonomy" id="194707"/>
    <lineage>
        <taxon>Eukaryota</taxon>
        <taxon>Viridiplantae</taxon>
        <taxon>Streptophyta</taxon>
        <taxon>Embryophyta</taxon>
        <taxon>Tracheophyta</taxon>
        <taxon>Spermatophyta</taxon>
        <taxon>Magnoliopsida</taxon>
        <taxon>eudicotyledons</taxon>
        <taxon>Gunneridae</taxon>
        <taxon>Pentapetalae</taxon>
        <taxon>Dilleniales</taxon>
        <taxon>Dilleniaceae</taxon>
        <taxon>Dillenia</taxon>
    </lineage>
</organism>
<name>A0AAN8W136_9MAGN</name>
<dbReference type="Proteomes" id="UP001370490">
    <property type="component" value="Unassembled WGS sequence"/>
</dbReference>
<evidence type="ECO:0000256" key="1">
    <source>
        <dbReference type="SAM" id="MobiDB-lite"/>
    </source>
</evidence>
<accession>A0AAN8W136</accession>
<reference evidence="2 3" key="1">
    <citation type="submission" date="2023-12" db="EMBL/GenBank/DDBJ databases">
        <title>A high-quality genome assembly for Dillenia turbinata (Dilleniales).</title>
        <authorList>
            <person name="Chanderbali A."/>
        </authorList>
    </citation>
    <scope>NUCLEOTIDE SEQUENCE [LARGE SCALE GENOMIC DNA]</scope>
    <source>
        <strain evidence="2">LSX21</strain>
        <tissue evidence="2">Leaf</tissue>
    </source>
</reference>
<feature type="region of interest" description="Disordered" evidence="1">
    <location>
        <begin position="66"/>
        <end position="86"/>
    </location>
</feature>
<dbReference type="AlphaFoldDB" id="A0AAN8W136"/>
<feature type="compositionally biased region" description="Low complexity" evidence="1">
    <location>
        <begin position="71"/>
        <end position="82"/>
    </location>
</feature>
<evidence type="ECO:0000313" key="2">
    <source>
        <dbReference type="EMBL" id="KAK6944045.1"/>
    </source>
</evidence>
<comment type="caution">
    <text evidence="2">The sequence shown here is derived from an EMBL/GenBank/DDBJ whole genome shotgun (WGS) entry which is preliminary data.</text>
</comment>
<feature type="region of interest" description="Disordered" evidence="1">
    <location>
        <begin position="198"/>
        <end position="271"/>
    </location>
</feature>
<protein>
    <submittedName>
        <fullName evidence="2">Uncharacterized protein</fullName>
    </submittedName>
</protein>
<dbReference type="PANTHER" id="PTHR34120:SF2">
    <property type="entry name" value="OS01G0860900 PROTEIN"/>
    <property type="match status" value="1"/>
</dbReference>
<sequence>MPPVDLETLVCGCSDAKVVCETIANNQTPLDHSEKPQDSPPDSFWLSKDAELDWFDRNLFYERKESTKGISNPTHPNSTSNSQRYSLKSKASIIGLPKPQKSCYADCNTLRRNNRHSARLFPNRPDKKPVVQVVEPGSPKVSCMGRVRSKKDRNRRSRSRRRSVEPALEKAKSCRRKKSGFWNNFRSIFKTGCKHQPSAAVDDGSFSESVPRSSVTVSHSDFMSRLPASEAPGLGGVKKFSSGRRSWELGEAGRASDADVGSVGGDSVSRR</sequence>